<dbReference type="AlphaFoldDB" id="A0A2G7HIL4"/>
<keyword evidence="2" id="KW-1185">Reference proteome</keyword>
<reference evidence="1 2" key="1">
    <citation type="submission" date="2017-10" db="EMBL/GenBank/DDBJ databases">
        <title>Reclassification of Eubacterium combesii and discrepancies in the nomenclature of botulinum neurotoxin producing clostridia. Request for an Opinion.</title>
        <authorList>
            <person name="Dobritsa A.P."/>
            <person name="Kutumbaka K.K."/>
            <person name="Samadpour M."/>
        </authorList>
    </citation>
    <scope>NUCLEOTIDE SEQUENCE [LARGE SCALE GENOMIC DNA]</scope>
    <source>
        <strain evidence="1 2">DSM 20696</strain>
    </source>
</reference>
<proteinExistence type="predicted"/>
<dbReference type="EMBL" id="PEIK01000007">
    <property type="protein sequence ID" value="PIH04172.1"/>
    <property type="molecule type" value="Genomic_DNA"/>
</dbReference>
<name>A0A2G7HIL4_9CLOT</name>
<accession>A0A2G7HIL4</accession>
<comment type="caution">
    <text evidence="1">The sequence shown here is derived from an EMBL/GenBank/DDBJ whole genome shotgun (WGS) entry which is preliminary data.</text>
</comment>
<evidence type="ECO:0000313" key="1">
    <source>
        <dbReference type="EMBL" id="PIH04172.1"/>
    </source>
</evidence>
<organism evidence="1 2">
    <name type="scientific">Clostridium combesii</name>
    <dbReference type="NCBI Taxonomy" id="39481"/>
    <lineage>
        <taxon>Bacteria</taxon>
        <taxon>Bacillati</taxon>
        <taxon>Bacillota</taxon>
        <taxon>Clostridia</taxon>
        <taxon>Eubacteriales</taxon>
        <taxon>Clostridiaceae</taxon>
        <taxon>Clostridium</taxon>
    </lineage>
</organism>
<evidence type="ECO:0000313" key="2">
    <source>
        <dbReference type="Proteomes" id="UP000231322"/>
    </source>
</evidence>
<dbReference type="Proteomes" id="UP000231322">
    <property type="component" value="Unassembled WGS sequence"/>
</dbReference>
<sequence length="550" mass="65146">MSKVGGRNEINKWHVSWKEVSDAVICQHEILHAEVLHNSIIGGYQIVIKEMSDFVPDDINIKRLQYELYRYSKVVHECVATYCSIKQLNQQVGKKYVNTLNEEYKEYYNMLSMVLDKHFRGTFIQYLVGLRISIACLNVDIFQSALSILRGKSRKLARERMPDYRLNIMLQRLDNKFFEKMNKSIDELINTLKRDKSLYAQFDYQNDMHWGKLSLDEQNKLNDAITLRVWKFISSEYSGIKVLSKAEYNRQALKFSMLLLYLNIKYKVPIIKKNLLMYLKIDGLSLNTNEYFMIKYINSSTIDNDRRIKFTEKVTTDKIPVFFPQNCSVLDQSTYIHSSKMYNTSISDNWFRIKTRNEDYLIYGECINEDIMRTRQITKDELVVVGLLGQGYLRRKKKAWKSILCLDELINKFVAEDANQSNSNKRLNRIYYMHGDFSYWMNLLLNNNGLKLFTMIFNDENATQYNLLKNKRKSKKNKDIYFGMIVIHSESLPGIFIRCYNRVIYSRVFLFLIKLVEEEKISVDESEDRTIIEKKVIQAFKAIESVWDEL</sequence>
<protein>
    <submittedName>
        <fullName evidence="1">Uncharacterized protein</fullName>
    </submittedName>
</protein>
<gene>
    <name evidence="1" type="ORF">CS538_10640</name>
</gene>